<dbReference type="InParanoid" id="A0A6M4HC21"/>
<dbReference type="Pfam" id="PF09995">
    <property type="entry name" value="MPAB_Lcp_cat"/>
    <property type="match status" value="1"/>
</dbReference>
<sequence>MMLTKLATQARSIPGEEVLEAHQWIADPHADAAVAAILGPWTGEPPVDRIDALNAAIRSWQDNASVANGQAAAGSAPDVAAALKLYLSVAKSLPEWAEPARIARAEAMFMDQGALSVTVLFCASLPECYVIPDLASVLHATGQLEDRAEHRIRTTGAMIFPVMMRGGLTTPNGAGIAQVLKVRLIHAMIRNLILRGPPDVAVARMRFMDAAAPGGVIPCLGRAQPGDSMHHALFLHGWDLAGRALPNNQEELAYTLLTFSYVYLRSLRRLGIGYPAEAERDYLHAWNVAGHFLGIERALMVDSMEEAEELFARMQARGREHFVKHPLDPDPRPSLGGALMAAMQSVIPDGPLKPFPVLLTRRLMEKASARELGLDGRVSWISKVMFSMLMRTSRVIDAVVRVGFPEFSISRLVTRVIGYRLTCALLMSQTRELSVPGTLRPGIRSLIASWGQDTHAPKWMNAIEDKLTTSGEWKGLGQ</sequence>
<dbReference type="KEGG" id="upl:DSM104440_02982"/>
<evidence type="ECO:0000259" key="1">
    <source>
        <dbReference type="Pfam" id="PF09995"/>
    </source>
</evidence>
<dbReference type="PANTHER" id="PTHR37539:SF1">
    <property type="entry name" value="ER-BOUND OXYGENASE MPAB_MPAB'_RUBBER OXYGENASE CATALYTIC DOMAIN-CONTAINING PROTEIN"/>
    <property type="match status" value="1"/>
</dbReference>
<dbReference type="AlphaFoldDB" id="A0A6M4HC21"/>
<feature type="domain" description="ER-bound oxygenase mpaB/mpaB'/Rubber oxygenase catalytic" evidence="1">
    <location>
        <begin position="131"/>
        <end position="394"/>
    </location>
</feature>
<dbReference type="InterPro" id="IPR018713">
    <property type="entry name" value="MPAB/Lcp_cat_dom"/>
</dbReference>
<evidence type="ECO:0000313" key="3">
    <source>
        <dbReference type="Proteomes" id="UP000503096"/>
    </source>
</evidence>
<dbReference type="EMBL" id="CP053073">
    <property type="protein sequence ID" value="QJR16153.1"/>
    <property type="molecule type" value="Genomic_DNA"/>
</dbReference>
<keyword evidence="3" id="KW-1185">Reference proteome</keyword>
<dbReference type="Proteomes" id="UP000503096">
    <property type="component" value="Chromosome"/>
</dbReference>
<gene>
    <name evidence="2" type="ORF">DSM104440_02982</name>
</gene>
<protein>
    <recommendedName>
        <fullName evidence="1">ER-bound oxygenase mpaB/mpaB'/Rubber oxygenase catalytic domain-containing protein</fullName>
    </recommendedName>
</protein>
<dbReference type="GO" id="GO:0016491">
    <property type="term" value="F:oxidoreductase activity"/>
    <property type="evidence" value="ECO:0007669"/>
    <property type="project" value="InterPro"/>
</dbReference>
<proteinExistence type="predicted"/>
<organism evidence="2 3">
    <name type="scientific">Usitatibacter palustris</name>
    <dbReference type="NCBI Taxonomy" id="2732487"/>
    <lineage>
        <taxon>Bacteria</taxon>
        <taxon>Pseudomonadati</taxon>
        <taxon>Pseudomonadota</taxon>
        <taxon>Betaproteobacteria</taxon>
        <taxon>Nitrosomonadales</taxon>
        <taxon>Usitatibacteraceae</taxon>
        <taxon>Usitatibacter</taxon>
    </lineage>
</organism>
<dbReference type="InterPro" id="IPR037473">
    <property type="entry name" value="Lcp-like"/>
</dbReference>
<accession>A0A6M4HC21</accession>
<evidence type="ECO:0000313" key="2">
    <source>
        <dbReference type="EMBL" id="QJR16153.1"/>
    </source>
</evidence>
<dbReference type="PANTHER" id="PTHR37539">
    <property type="entry name" value="SECRETED PROTEIN-RELATED"/>
    <property type="match status" value="1"/>
</dbReference>
<reference evidence="2 3" key="1">
    <citation type="submission" date="2020-04" db="EMBL/GenBank/DDBJ databases">
        <title>Usitatibacter rugosus gen. nov., sp. nov. and Usitatibacter palustris sp. nov., novel members of Usitatibacteraceae fam. nov. within the order Nitrosomonadales isolated from soil.</title>
        <authorList>
            <person name="Huber K.J."/>
            <person name="Neumann-Schaal M."/>
            <person name="Geppert A."/>
            <person name="Luckner M."/>
            <person name="Wanner G."/>
            <person name="Overmann J."/>
        </authorList>
    </citation>
    <scope>NUCLEOTIDE SEQUENCE [LARGE SCALE GENOMIC DNA]</scope>
    <source>
        <strain evidence="2 3">Swamp67</strain>
    </source>
</reference>
<name>A0A6M4HC21_9PROT</name>